<dbReference type="KEGG" id="fnk:E1750_16400"/>
<evidence type="ECO:0000256" key="5">
    <source>
        <dbReference type="ARBA" id="ARBA00023237"/>
    </source>
</evidence>
<name>A0A4P6YHI6_9FLAO</name>
<dbReference type="GO" id="GO:0009279">
    <property type="term" value="C:cell outer membrane"/>
    <property type="evidence" value="ECO:0007669"/>
    <property type="project" value="UniProtKB-SubCell"/>
</dbReference>
<evidence type="ECO:0000256" key="3">
    <source>
        <dbReference type="ARBA" id="ARBA00022729"/>
    </source>
</evidence>
<dbReference type="EMBL" id="CP037933">
    <property type="protein sequence ID" value="QBN20305.1"/>
    <property type="molecule type" value="Genomic_DNA"/>
</dbReference>
<evidence type="ECO:0000256" key="1">
    <source>
        <dbReference type="ARBA" id="ARBA00004442"/>
    </source>
</evidence>
<evidence type="ECO:0000313" key="8">
    <source>
        <dbReference type="EMBL" id="QBN20305.1"/>
    </source>
</evidence>
<dbReference type="Pfam" id="PF14322">
    <property type="entry name" value="SusD-like_3"/>
    <property type="match status" value="1"/>
</dbReference>
<dbReference type="InterPro" id="IPR011990">
    <property type="entry name" value="TPR-like_helical_dom_sf"/>
</dbReference>
<keyword evidence="3" id="KW-0732">Signal</keyword>
<feature type="domain" description="SusD-like N-terminal" evidence="7">
    <location>
        <begin position="71"/>
        <end position="233"/>
    </location>
</feature>
<dbReference type="AlphaFoldDB" id="A0A4P6YHI6"/>
<evidence type="ECO:0000313" key="9">
    <source>
        <dbReference type="Proteomes" id="UP000291124"/>
    </source>
</evidence>
<evidence type="ECO:0000259" key="6">
    <source>
        <dbReference type="Pfam" id="PF07980"/>
    </source>
</evidence>
<keyword evidence="5" id="KW-0998">Cell outer membrane</keyword>
<evidence type="ECO:0000259" key="7">
    <source>
        <dbReference type="Pfam" id="PF14322"/>
    </source>
</evidence>
<dbReference type="InterPro" id="IPR033985">
    <property type="entry name" value="SusD-like_N"/>
</dbReference>
<dbReference type="InterPro" id="IPR012944">
    <property type="entry name" value="SusD_RagB_dom"/>
</dbReference>
<evidence type="ECO:0000256" key="4">
    <source>
        <dbReference type="ARBA" id="ARBA00023136"/>
    </source>
</evidence>
<dbReference type="Pfam" id="PF07980">
    <property type="entry name" value="SusD_RagB"/>
    <property type="match status" value="1"/>
</dbReference>
<comment type="similarity">
    <text evidence="2">Belongs to the SusD family.</text>
</comment>
<comment type="subcellular location">
    <subcellularLocation>
        <location evidence="1">Cell outer membrane</location>
    </subcellularLocation>
</comment>
<keyword evidence="4" id="KW-0472">Membrane</keyword>
<keyword evidence="9" id="KW-1185">Reference proteome</keyword>
<organism evidence="8 9">
    <name type="scientific">Flavobacterium nackdongense</name>
    <dbReference type="NCBI Taxonomy" id="2547394"/>
    <lineage>
        <taxon>Bacteria</taxon>
        <taxon>Pseudomonadati</taxon>
        <taxon>Bacteroidota</taxon>
        <taxon>Flavobacteriia</taxon>
        <taxon>Flavobacteriales</taxon>
        <taxon>Flavobacteriaceae</taxon>
        <taxon>Flavobacterium</taxon>
    </lineage>
</organism>
<dbReference type="RefSeq" id="WP_133277805.1">
    <property type="nucleotide sequence ID" value="NZ_CP037933.1"/>
</dbReference>
<reference evidence="9" key="1">
    <citation type="submission" date="2019-03" db="EMBL/GenBank/DDBJ databases">
        <title>Flavobacterium sp.</title>
        <authorList>
            <person name="Kim H."/>
        </authorList>
    </citation>
    <scope>NUCLEOTIDE SEQUENCE [LARGE SCALE GENOMIC DNA]</scope>
    <source>
        <strain evidence="9">GS13</strain>
    </source>
</reference>
<evidence type="ECO:0000256" key="2">
    <source>
        <dbReference type="ARBA" id="ARBA00006275"/>
    </source>
</evidence>
<accession>A0A4P6YHI6</accession>
<sequence>MKIQNYSKYGLIFLLFFTFINCEDLEYDETSFNTKETVFVEFARSKSFLSAIYAYLPSDFNSVDGAMRATASDEAEHVNDLSDVQKFNDGTWSAIQPLDDVWGNMYAGIRASNMFLVESAGQTFPELKYNDTYADQMAQYNNYPFEARFLRAFFYFELVKRYKNIPLITTVLTPEEAANVEQKSFTEIVDFIVSECDAIAPKLPLSYANFTGAKETGRATRGAALALKARMLLYAASPLHNPGNDVLLWQKAAQAAKAVIDLNTYSLASSYATVVNNTSLSPGPELILERREAASNGFERRNFPIGYEGGGTGTCPSQNLVDAYEMRINGLPITDPASRYNPASPYAGRDARLAQTILFNGAQWKGTAVESFFGGKNGLPLANATKTGYYLRKYVVESINLDPKVGAIGSREHTWTLFRYGEILLNYAEAVNEGYGGPEFSVPSTTTPPTAALTATQAVNLLRNRVTITRFPNGMSQDAFRTKLRNERRVELAFEDHRFWDIRRWKIGDQTKDIFAMNITRGTNNALTFAVKLLEVRPFSERMYLYPIPQSEIFKNAKLKQNEGW</sequence>
<protein>
    <submittedName>
        <fullName evidence="8">RagB/SusD family nutrient uptake outer membrane protein</fullName>
    </submittedName>
</protein>
<dbReference type="OrthoDB" id="5694214at2"/>
<dbReference type="Proteomes" id="UP000291124">
    <property type="component" value="Chromosome"/>
</dbReference>
<dbReference type="Gene3D" id="1.25.40.390">
    <property type="match status" value="1"/>
</dbReference>
<proteinExistence type="inferred from homology"/>
<feature type="domain" description="RagB/SusD" evidence="6">
    <location>
        <begin position="302"/>
        <end position="565"/>
    </location>
</feature>
<gene>
    <name evidence="8" type="ORF">E1750_16400</name>
</gene>
<dbReference type="SUPFAM" id="SSF48452">
    <property type="entry name" value="TPR-like"/>
    <property type="match status" value="1"/>
</dbReference>